<evidence type="ECO:0000313" key="3">
    <source>
        <dbReference type="Proteomes" id="UP000708208"/>
    </source>
</evidence>
<sequence>MVMHKYPFQLQEEIENEENQEMEQIQGRVTPEDSTFTLSSDGMSEAEWERPVMNFAEDETRLVLSEIGNGNFCGNPRSEESLINGGIAPDYASGDFFFNGLPRSTPV</sequence>
<feature type="region of interest" description="Disordered" evidence="1">
    <location>
        <begin position="17"/>
        <end position="44"/>
    </location>
</feature>
<feature type="compositionally biased region" description="Polar residues" evidence="1">
    <location>
        <begin position="32"/>
        <end position="42"/>
    </location>
</feature>
<name>A0A8J2LJW8_9HEXA</name>
<dbReference type="Proteomes" id="UP000708208">
    <property type="component" value="Unassembled WGS sequence"/>
</dbReference>
<protein>
    <submittedName>
        <fullName evidence="2">Uncharacterized protein</fullName>
    </submittedName>
</protein>
<dbReference type="AlphaFoldDB" id="A0A8J2LJW8"/>
<accession>A0A8J2LJW8</accession>
<evidence type="ECO:0000256" key="1">
    <source>
        <dbReference type="SAM" id="MobiDB-lite"/>
    </source>
</evidence>
<reference evidence="2" key="1">
    <citation type="submission" date="2021-06" db="EMBL/GenBank/DDBJ databases">
        <authorList>
            <person name="Hodson N. C."/>
            <person name="Mongue J. A."/>
            <person name="Jaron S. K."/>
        </authorList>
    </citation>
    <scope>NUCLEOTIDE SEQUENCE</scope>
</reference>
<keyword evidence="3" id="KW-1185">Reference proteome</keyword>
<gene>
    <name evidence="2" type="ORF">AFUS01_LOCUS34631</name>
</gene>
<dbReference type="EMBL" id="CAJVCH010532994">
    <property type="protein sequence ID" value="CAG7824479.1"/>
    <property type="molecule type" value="Genomic_DNA"/>
</dbReference>
<organism evidence="2 3">
    <name type="scientific">Allacma fusca</name>
    <dbReference type="NCBI Taxonomy" id="39272"/>
    <lineage>
        <taxon>Eukaryota</taxon>
        <taxon>Metazoa</taxon>
        <taxon>Ecdysozoa</taxon>
        <taxon>Arthropoda</taxon>
        <taxon>Hexapoda</taxon>
        <taxon>Collembola</taxon>
        <taxon>Symphypleona</taxon>
        <taxon>Sminthuridae</taxon>
        <taxon>Allacma</taxon>
    </lineage>
</organism>
<comment type="caution">
    <text evidence="2">The sequence shown here is derived from an EMBL/GenBank/DDBJ whole genome shotgun (WGS) entry which is preliminary data.</text>
</comment>
<evidence type="ECO:0000313" key="2">
    <source>
        <dbReference type="EMBL" id="CAG7824479.1"/>
    </source>
</evidence>
<proteinExistence type="predicted"/>